<keyword evidence="3" id="KW-0547">Nucleotide-binding</keyword>
<feature type="binding site" evidence="3">
    <location>
        <begin position="169"/>
        <end position="173"/>
    </location>
    <ligand>
        <name>ATP</name>
        <dbReference type="ChEBI" id="CHEBI:30616"/>
    </ligand>
</feature>
<evidence type="ECO:0000256" key="2">
    <source>
        <dbReference type="PIRSR" id="PIRSR000705-1"/>
    </source>
</evidence>
<name>A7RPV7_NEMVE</name>
<dbReference type="GO" id="GO:0005739">
    <property type="term" value="C:mitochondrion"/>
    <property type="evidence" value="ECO:0000318"/>
    <property type="project" value="GO_Central"/>
</dbReference>
<evidence type="ECO:0000256" key="3">
    <source>
        <dbReference type="PIRSR" id="PIRSR000705-3"/>
    </source>
</evidence>
<dbReference type="GO" id="GO:0005737">
    <property type="term" value="C:cytoplasm"/>
    <property type="evidence" value="ECO:0000318"/>
    <property type="project" value="GO_Central"/>
</dbReference>
<dbReference type="InterPro" id="IPR002624">
    <property type="entry name" value="DCK/DGK"/>
</dbReference>
<dbReference type="Gene3D" id="3.40.50.300">
    <property type="entry name" value="P-loop containing nucleotide triphosphate hydrolases"/>
    <property type="match status" value="1"/>
</dbReference>
<dbReference type="Pfam" id="PF01712">
    <property type="entry name" value="dNK"/>
    <property type="match status" value="1"/>
</dbReference>
<dbReference type="InterPro" id="IPR027417">
    <property type="entry name" value="P-loop_NTPase"/>
</dbReference>
<dbReference type="PANTHER" id="PTHR10513:SF24">
    <property type="entry name" value="THYMIDINE KINASE 2, MITOCHONDRIAL"/>
    <property type="match status" value="1"/>
</dbReference>
<keyword evidence="3" id="KW-0067">ATP-binding</keyword>
<feature type="active site" description="Proton acceptor" evidence="2">
    <location>
        <position position="110"/>
    </location>
</feature>
<dbReference type="GO" id="GO:0005524">
    <property type="term" value="F:ATP binding"/>
    <property type="evidence" value="ECO:0007669"/>
    <property type="project" value="UniProtKB-KW"/>
</dbReference>
<evidence type="ECO:0000259" key="4">
    <source>
        <dbReference type="Pfam" id="PF01712"/>
    </source>
</evidence>
<organism evidence="5 6">
    <name type="scientific">Nematostella vectensis</name>
    <name type="common">Starlet sea anemone</name>
    <dbReference type="NCBI Taxonomy" id="45351"/>
    <lineage>
        <taxon>Eukaryota</taxon>
        <taxon>Metazoa</taxon>
        <taxon>Cnidaria</taxon>
        <taxon>Anthozoa</taxon>
        <taxon>Hexacorallia</taxon>
        <taxon>Actiniaria</taxon>
        <taxon>Edwardsiidae</taxon>
        <taxon>Nematostella</taxon>
    </lineage>
</organism>
<accession>A7RPV7</accession>
<dbReference type="PhylomeDB" id="A7RPV7"/>
<proteinExistence type="inferred from homology"/>
<evidence type="ECO:0000313" key="5">
    <source>
        <dbReference type="EMBL" id="EDO46387.1"/>
    </source>
</evidence>
<dbReference type="HOGENOM" id="CLU_030466_1_0_1"/>
<dbReference type="KEGG" id="nve:5518512"/>
<dbReference type="OMA" id="MIERSIY"/>
<protein>
    <recommendedName>
        <fullName evidence="4">Deoxynucleoside kinase domain-containing protein</fullName>
    </recommendedName>
</protein>
<dbReference type="InParanoid" id="A7RPV7"/>
<dbReference type="InterPro" id="IPR050566">
    <property type="entry name" value="Deoxyribonucleoside_kinase"/>
</dbReference>
<dbReference type="FunFam" id="3.40.50.300:FF:001571">
    <property type="entry name" value="Deoxynucleoside kinase"/>
    <property type="match status" value="1"/>
</dbReference>
<feature type="binding site" evidence="3">
    <location>
        <begin position="34"/>
        <end position="42"/>
    </location>
    <ligand>
        <name>ATP</name>
        <dbReference type="ChEBI" id="CHEBI:30616"/>
    </ligand>
</feature>
<dbReference type="SUPFAM" id="SSF52540">
    <property type="entry name" value="P-loop containing nucleoside triphosphate hydrolases"/>
    <property type="match status" value="1"/>
</dbReference>
<dbReference type="PIRSF" id="PIRSF000705">
    <property type="entry name" value="DNK"/>
    <property type="match status" value="1"/>
</dbReference>
<reference evidence="5 6" key="1">
    <citation type="journal article" date="2007" name="Science">
        <title>Sea anemone genome reveals ancestral eumetazoan gene repertoire and genomic organization.</title>
        <authorList>
            <person name="Putnam N.H."/>
            <person name="Srivastava M."/>
            <person name="Hellsten U."/>
            <person name="Dirks B."/>
            <person name="Chapman J."/>
            <person name="Salamov A."/>
            <person name="Terry A."/>
            <person name="Shapiro H."/>
            <person name="Lindquist E."/>
            <person name="Kapitonov V.V."/>
            <person name="Jurka J."/>
            <person name="Genikhovich G."/>
            <person name="Grigoriev I.V."/>
            <person name="Lucas S.M."/>
            <person name="Steele R.E."/>
            <person name="Finnerty J.R."/>
            <person name="Technau U."/>
            <person name="Martindale M.Q."/>
            <person name="Rokhsar D.S."/>
        </authorList>
    </citation>
    <scope>NUCLEOTIDE SEQUENCE [LARGE SCALE GENOMIC DNA]</scope>
    <source>
        <strain evidence="6">CH2 X CH6</strain>
    </source>
</reference>
<dbReference type="eggNOG" id="KOG4235">
    <property type="taxonomic scope" value="Eukaryota"/>
</dbReference>
<keyword evidence="6" id="KW-1185">Reference proteome</keyword>
<comment type="similarity">
    <text evidence="1">Belongs to the DCK/DGK family.</text>
</comment>
<dbReference type="Proteomes" id="UP000001593">
    <property type="component" value="Unassembled WGS sequence"/>
</dbReference>
<dbReference type="STRING" id="45351.A7RPV7"/>
<gene>
    <name evidence="5" type="ORF">NEMVEDRAFT_v1g226402</name>
</gene>
<dbReference type="GO" id="GO:0019136">
    <property type="term" value="F:deoxynucleoside kinase activity"/>
    <property type="evidence" value="ECO:0000318"/>
    <property type="project" value="GO_Central"/>
</dbReference>
<sequence>MLGTNGFTTSPKKALQNGFTRGHDMRKITVAIEGNIGSGKTTLLKYFRQNPIVEILEEPVKKWQNVGGSNILDLMYKDPKRWSYMFESYVLLSMMKLHHNTQKAPVRLLERSAYSAYFCFIENLHRNGLVTSVEYSIFQEWFEFLLEQQKPQLDLIIYLRTSPENCMKRVKMRSRSEESTVSMDLIQNLHERYEDWLIRKTKFHVPAPVVVVDGNQSLAELFEFYDANSQLLLGIKEVEVAE</sequence>
<dbReference type="EMBL" id="DS469527">
    <property type="protein sequence ID" value="EDO46387.1"/>
    <property type="molecule type" value="Genomic_DNA"/>
</dbReference>
<dbReference type="AlphaFoldDB" id="A7RPV7"/>
<feature type="domain" description="Deoxynucleoside kinase" evidence="4">
    <location>
        <begin position="31"/>
        <end position="218"/>
    </location>
</feature>
<dbReference type="CDD" id="cd01673">
    <property type="entry name" value="dNK"/>
    <property type="match status" value="1"/>
</dbReference>
<evidence type="ECO:0000256" key="1">
    <source>
        <dbReference type="ARBA" id="ARBA00007420"/>
    </source>
</evidence>
<dbReference type="PANTHER" id="PTHR10513">
    <property type="entry name" value="DEOXYNUCLEOSIDE KINASE"/>
    <property type="match status" value="1"/>
</dbReference>
<dbReference type="InterPro" id="IPR031314">
    <property type="entry name" value="DNK_dom"/>
</dbReference>
<evidence type="ECO:0000313" key="6">
    <source>
        <dbReference type="Proteomes" id="UP000001593"/>
    </source>
</evidence>